<dbReference type="EMBL" id="JAODOR010000002">
    <property type="protein sequence ID" value="MCT9000960.1"/>
    <property type="molecule type" value="Genomic_DNA"/>
</dbReference>
<protein>
    <recommendedName>
        <fullName evidence="3">DUF1795 domain-containing protein</fullName>
    </recommendedName>
</protein>
<dbReference type="RefSeq" id="WP_261605520.1">
    <property type="nucleotide sequence ID" value="NZ_JAODOR010000002.1"/>
</dbReference>
<dbReference type="Proteomes" id="UP001300496">
    <property type="component" value="Unassembled WGS sequence"/>
</dbReference>
<gene>
    <name evidence="1" type="ORF">N4R40_01085</name>
</gene>
<evidence type="ECO:0000313" key="1">
    <source>
        <dbReference type="EMBL" id="MCT9000960.1"/>
    </source>
</evidence>
<proteinExistence type="predicted"/>
<reference evidence="1 2" key="1">
    <citation type="journal article" date="2024" name="Int. J. Syst. Evol. Microbiol.">
        <title>Microbacterium memoriense sp. nov., a member of the Actinomycetota from marine beach sediment of the north coast of Portugal.</title>
        <authorList>
            <person name="Santos J.D.N.D."/>
            <person name="Klimek D."/>
            <person name="Calusinska M."/>
            <person name="Lobo-da-Cunha A."/>
            <person name="Catita J."/>
            <person name="Goncalves H."/>
            <person name="Gonzalez I."/>
            <person name="Lage O.M."/>
        </authorList>
    </citation>
    <scope>NUCLEOTIDE SEQUENCE [LARGE SCALE GENOMIC DNA]</scope>
    <source>
        <strain evidence="1 2">PMIC_1C1B</strain>
    </source>
</reference>
<name>A0ABT2P8F6_9MICO</name>
<comment type="caution">
    <text evidence="1">The sequence shown here is derived from an EMBL/GenBank/DDBJ whole genome shotgun (WGS) entry which is preliminary data.</text>
</comment>
<keyword evidence="2" id="KW-1185">Reference proteome</keyword>
<evidence type="ECO:0008006" key="3">
    <source>
        <dbReference type="Google" id="ProtNLM"/>
    </source>
</evidence>
<accession>A0ABT2P8F6</accession>
<organism evidence="1 2">
    <name type="scientific">Microbacterium memoriense</name>
    <dbReference type="NCBI Taxonomy" id="2978350"/>
    <lineage>
        <taxon>Bacteria</taxon>
        <taxon>Bacillati</taxon>
        <taxon>Actinomycetota</taxon>
        <taxon>Actinomycetes</taxon>
        <taxon>Micrococcales</taxon>
        <taxon>Microbacteriaceae</taxon>
        <taxon>Microbacterium</taxon>
    </lineage>
</organism>
<evidence type="ECO:0000313" key="2">
    <source>
        <dbReference type="Proteomes" id="UP001300496"/>
    </source>
</evidence>
<sequence length="212" mass="23358">MSGDPSPELSFRLIGTWWRVDLASDEAARTSATDIARGTLGTADQHATARRRMRDDLVSAAAAAREAQARLLLLQTELSPGDPMSATLTLYDDDRMRMSPAIGTSPDRVLRVLEESLPTIAPELAPTAVRRPFQGGETVRVHRIDETIGVEDGQEFTQRRLVAQYWYPQPDSKRLLLAVFSTPLGDIPHTVLSYFDAIVEVSRFVTPVPTAS</sequence>